<proteinExistence type="predicted"/>
<reference evidence="3 4" key="1">
    <citation type="journal article" date="2021" name="BMC Biol.">
        <title>Horizontally acquired antibacterial genes associated with adaptive radiation of ladybird beetles.</title>
        <authorList>
            <person name="Li H.S."/>
            <person name="Tang X.F."/>
            <person name="Huang Y.H."/>
            <person name="Xu Z.Y."/>
            <person name="Chen M.L."/>
            <person name="Du X.Y."/>
            <person name="Qiu B.Y."/>
            <person name="Chen P.T."/>
            <person name="Zhang W."/>
            <person name="Slipinski A."/>
            <person name="Escalona H.E."/>
            <person name="Waterhouse R.M."/>
            <person name="Zwick A."/>
            <person name="Pang H."/>
        </authorList>
    </citation>
    <scope>NUCLEOTIDE SEQUENCE [LARGE SCALE GENOMIC DNA]</scope>
    <source>
        <strain evidence="3">SYSU2018</strain>
    </source>
</reference>
<evidence type="ECO:0000313" key="3">
    <source>
        <dbReference type="EMBL" id="KAL3285098.1"/>
    </source>
</evidence>
<dbReference type="Proteomes" id="UP001516400">
    <property type="component" value="Unassembled WGS sequence"/>
</dbReference>
<organism evidence="3 4">
    <name type="scientific">Cryptolaemus montrouzieri</name>
    <dbReference type="NCBI Taxonomy" id="559131"/>
    <lineage>
        <taxon>Eukaryota</taxon>
        <taxon>Metazoa</taxon>
        <taxon>Ecdysozoa</taxon>
        <taxon>Arthropoda</taxon>
        <taxon>Hexapoda</taxon>
        <taxon>Insecta</taxon>
        <taxon>Pterygota</taxon>
        <taxon>Neoptera</taxon>
        <taxon>Endopterygota</taxon>
        <taxon>Coleoptera</taxon>
        <taxon>Polyphaga</taxon>
        <taxon>Cucujiformia</taxon>
        <taxon>Coccinelloidea</taxon>
        <taxon>Coccinellidae</taxon>
        <taxon>Scymninae</taxon>
        <taxon>Scymnini</taxon>
        <taxon>Cryptolaemus</taxon>
    </lineage>
</organism>
<comment type="caution">
    <text evidence="3">The sequence shown here is derived from an EMBL/GenBank/DDBJ whole genome shotgun (WGS) entry which is preliminary data.</text>
</comment>
<feature type="domain" description="G patch" evidence="2">
    <location>
        <begin position="31"/>
        <end position="113"/>
    </location>
</feature>
<accession>A0ABD2P2Z8</accession>
<keyword evidence="4" id="KW-1185">Reference proteome</keyword>
<dbReference type="EMBL" id="JABFTP020000165">
    <property type="protein sequence ID" value="KAL3285098.1"/>
    <property type="molecule type" value="Genomic_DNA"/>
</dbReference>
<dbReference type="InterPro" id="IPR011666">
    <property type="entry name" value="DUF1604"/>
</dbReference>
<sequence>MSDSEEESFCFYGKPLDPYDENAFPKKRPITVEEQIATDSNGRRRFHGAFTGGFSAGFFNTVGSLEGWTPNEFKSSRSEKKKHVVQNPEDFMDEEDKGEFGFAPQTIRATKDFDTSKKRKKKVFSDGPIPGEPVLHTLLTTGNETVGYLLLKNIGIQEKIAARDDEISSNNKSKEIYPPPVIPKSFTGKYKVKRSRFEPIQKPESKNIDRKDINPIYRAELLGEEVNNASTPSRTQSLSRIPTQNIENVNTVKTKQEDSISNSNNLASSVSSNCLNSSLNASNVSDEKKTKFDADDLWNDRFVSAVQDDEATNILAPVKKYESEHYSKEMKGAAKMKMFGPLTRISENWQPCSLLCRRFNVPEPMSDKHSAPKGRTKTKNLIFEYQKHYEENLLSKPGLNLGTSIKDAETTSSQSDENKDEGSLLNQIKQEVINIEDNNSYVSETMIDGEINTKTIKQDNMDENVKKDEIIDITDRLNIEEKVDLFRAVFLSSSESEEEPEQEKEELKKKEEEDFQTRELELKSNVLGEELVLPKIKPVKGILSGLDFRSFQNKERSVNEEKEEAVETKKEVVAVIDSSIYGPKVPEKKVITEHPSIPQLNNCKNYESSSDEWVEKDSVENRLHTHLPTRNAVQSSHDSLLKYVISKCSAQMVQNNLREVKSACREISALPCNTSPFKSSCRLRRA</sequence>
<name>A0ABD2P2Z8_9CUCU</name>
<feature type="region of interest" description="Disordered" evidence="1">
    <location>
        <begin position="71"/>
        <end position="96"/>
    </location>
</feature>
<protein>
    <recommendedName>
        <fullName evidence="2">G patch domain-containing protein</fullName>
    </recommendedName>
</protein>
<feature type="compositionally biased region" description="Basic and acidic residues" evidence="1">
    <location>
        <begin position="505"/>
        <end position="514"/>
    </location>
</feature>
<dbReference type="PANTHER" id="PTHR13384">
    <property type="entry name" value="G PATCH DOMAIN-CONTAINING PROTEIN 1"/>
    <property type="match status" value="1"/>
</dbReference>
<evidence type="ECO:0000313" key="4">
    <source>
        <dbReference type="Proteomes" id="UP001516400"/>
    </source>
</evidence>
<dbReference type="AlphaFoldDB" id="A0ABD2P2Z8"/>
<feature type="region of interest" description="Disordered" evidence="1">
    <location>
        <begin position="493"/>
        <end position="514"/>
    </location>
</feature>
<evidence type="ECO:0000259" key="2">
    <source>
        <dbReference type="Pfam" id="PF07713"/>
    </source>
</evidence>
<dbReference type="Pfam" id="PF07713">
    <property type="entry name" value="DUF1604"/>
    <property type="match status" value="1"/>
</dbReference>
<gene>
    <name evidence="3" type="ORF">HHI36_019222</name>
</gene>
<evidence type="ECO:0000256" key="1">
    <source>
        <dbReference type="SAM" id="MobiDB-lite"/>
    </source>
</evidence>
<feature type="compositionally biased region" description="Acidic residues" evidence="1">
    <location>
        <begin position="495"/>
        <end position="504"/>
    </location>
</feature>
<dbReference type="PANTHER" id="PTHR13384:SF19">
    <property type="entry name" value="G PATCH DOMAIN-CONTAINING PROTEIN 1"/>
    <property type="match status" value="1"/>
</dbReference>
<feature type="region of interest" description="Disordered" evidence="1">
    <location>
        <begin position="404"/>
        <end position="424"/>
    </location>
</feature>